<feature type="transmembrane region" description="Helical" evidence="1">
    <location>
        <begin position="28"/>
        <end position="52"/>
    </location>
</feature>
<comment type="caution">
    <text evidence="2">The sequence shown here is derived from an EMBL/GenBank/DDBJ whole genome shotgun (WGS) entry which is preliminary data.</text>
</comment>
<dbReference type="Proteomes" id="UP000325182">
    <property type="component" value="Unassembled WGS sequence"/>
</dbReference>
<evidence type="ECO:0000313" key="2">
    <source>
        <dbReference type="EMBL" id="TYS00725.1"/>
    </source>
</evidence>
<organism evidence="2 3">
    <name type="scientific">Rossellomorea vietnamensis</name>
    <dbReference type="NCBI Taxonomy" id="218284"/>
    <lineage>
        <taxon>Bacteria</taxon>
        <taxon>Bacillati</taxon>
        <taxon>Bacillota</taxon>
        <taxon>Bacilli</taxon>
        <taxon>Bacillales</taxon>
        <taxon>Bacillaceae</taxon>
        <taxon>Rossellomorea</taxon>
    </lineage>
</organism>
<name>A0A5D4MFS9_9BACI</name>
<proteinExistence type="predicted"/>
<protein>
    <recommendedName>
        <fullName evidence="4">Competence protein ComGF</fullName>
    </recommendedName>
</protein>
<keyword evidence="1" id="KW-0812">Transmembrane</keyword>
<dbReference type="AlphaFoldDB" id="A0A5D4MFS9"/>
<dbReference type="EMBL" id="VTEG01000002">
    <property type="protein sequence ID" value="TYS00725.1"/>
    <property type="molecule type" value="Genomic_DNA"/>
</dbReference>
<gene>
    <name evidence="2" type="ORF">FZC84_04300</name>
</gene>
<keyword evidence="1" id="KW-0472">Membrane</keyword>
<evidence type="ECO:0008006" key="4">
    <source>
        <dbReference type="Google" id="ProtNLM"/>
    </source>
</evidence>
<dbReference type="Pfam" id="PF15980">
    <property type="entry name" value="ComGF"/>
    <property type="match status" value="1"/>
</dbReference>
<keyword evidence="1" id="KW-1133">Transmembrane helix</keyword>
<dbReference type="NCBIfam" id="NF041002">
    <property type="entry name" value="pilin_ComGF"/>
    <property type="match status" value="1"/>
</dbReference>
<accession>A0A5D4MFS9</accession>
<reference evidence="2 3" key="1">
    <citation type="submission" date="2019-08" db="EMBL/GenBank/DDBJ databases">
        <title>Bacillus genomes from the desert of Cuatro Cienegas, Coahuila.</title>
        <authorList>
            <person name="Olmedo-Alvarez G."/>
        </authorList>
    </citation>
    <scope>NUCLEOTIDE SEQUENCE [LARGE SCALE GENOMIC DNA]</scope>
    <source>
        <strain evidence="2 3">CH128b_4D</strain>
    </source>
</reference>
<sequence length="158" mass="18198">MPGVLWRPPKFLPIEGCERVRDQKGYTLLHAVFTLSIFLLAAICTPVIFNAVSYAENRLSPSKEYEWNLFSQQFRQEFHGSEDIKVNDSSIVFSKNGEVILYERYGDFLRRRVNRRGHELVLGPLQALEFSPCKNGVEINAVFEGEAEKTGRFFTYAK</sequence>
<dbReference type="InterPro" id="IPR016977">
    <property type="entry name" value="ComGF"/>
</dbReference>
<evidence type="ECO:0000313" key="3">
    <source>
        <dbReference type="Proteomes" id="UP000325182"/>
    </source>
</evidence>
<evidence type="ECO:0000256" key="1">
    <source>
        <dbReference type="SAM" id="Phobius"/>
    </source>
</evidence>